<keyword evidence="3" id="KW-1185">Reference proteome</keyword>
<name>A0A2P9AKT6_9HYPH</name>
<dbReference type="Proteomes" id="UP000245698">
    <property type="component" value="Unassembled WGS sequence"/>
</dbReference>
<dbReference type="AlphaFoldDB" id="A0A2P9AKT6"/>
<reference evidence="3" key="1">
    <citation type="submission" date="2016-12" db="EMBL/GenBank/DDBJ databases">
        <authorList>
            <person name="Brunel B."/>
        </authorList>
    </citation>
    <scope>NUCLEOTIDE SEQUENCE [LARGE SCALE GENOMIC DNA]</scope>
</reference>
<sequence>MGLGARAAGREEVPNLCEGVGRRPHKATPIPAADKPRRGLVPEAAYDGNCLCVLTRAGVALGRKLLASEAGRRASLTVRPTPYGDP</sequence>
<evidence type="ECO:0000313" key="2">
    <source>
        <dbReference type="EMBL" id="SJM31760.1"/>
    </source>
</evidence>
<proteinExistence type="predicted"/>
<evidence type="ECO:0000256" key="1">
    <source>
        <dbReference type="SAM" id="MobiDB-lite"/>
    </source>
</evidence>
<evidence type="ECO:0000313" key="3">
    <source>
        <dbReference type="Proteomes" id="UP000245698"/>
    </source>
</evidence>
<gene>
    <name evidence="2" type="ORF">BQ8482_200018</name>
</gene>
<protein>
    <submittedName>
        <fullName evidence="2">Uncharacterized protein</fullName>
    </submittedName>
</protein>
<organism evidence="2 3">
    <name type="scientific">Mesorhizobium delmotii</name>
    <dbReference type="NCBI Taxonomy" id="1631247"/>
    <lineage>
        <taxon>Bacteria</taxon>
        <taxon>Pseudomonadati</taxon>
        <taxon>Pseudomonadota</taxon>
        <taxon>Alphaproteobacteria</taxon>
        <taxon>Hyphomicrobiales</taxon>
        <taxon>Phyllobacteriaceae</taxon>
        <taxon>Mesorhizobium</taxon>
    </lineage>
</organism>
<feature type="region of interest" description="Disordered" evidence="1">
    <location>
        <begin position="15"/>
        <end position="35"/>
    </location>
</feature>
<dbReference type="EMBL" id="FUIG01000027">
    <property type="protein sequence ID" value="SJM31760.1"/>
    <property type="molecule type" value="Genomic_DNA"/>
</dbReference>
<accession>A0A2P9AKT6</accession>